<reference evidence="2 3" key="1">
    <citation type="submission" date="2013-07" db="EMBL/GenBank/DDBJ databases">
        <title>Genome of Archaeoglobus fulgidus.</title>
        <authorList>
            <person name="Fiebig A."/>
            <person name="Birkeland N.-K."/>
        </authorList>
    </citation>
    <scope>NUCLEOTIDE SEQUENCE [LARGE SCALE GENOMIC DNA]</scope>
    <source>
        <strain evidence="2 3">DSM 8774</strain>
    </source>
</reference>
<dbReference type="InterPro" id="IPR006016">
    <property type="entry name" value="UspA"/>
</dbReference>
<dbReference type="SUPFAM" id="SSF52402">
    <property type="entry name" value="Adenine nucleotide alpha hydrolases-like"/>
    <property type="match status" value="1"/>
</dbReference>
<gene>
    <name evidence="2" type="ORF">AFULGI_00017800</name>
</gene>
<protein>
    <submittedName>
        <fullName evidence="2">Universal stress protein UspA</fullName>
    </submittedName>
</protein>
<evidence type="ECO:0000259" key="1">
    <source>
        <dbReference type="Pfam" id="PF00582"/>
    </source>
</evidence>
<dbReference type="Proteomes" id="UP000028501">
    <property type="component" value="Chromosome"/>
</dbReference>
<sequence>MERILLVLDDTGRGEIAFQKLKKLAEDGLRGEVYILYIREMEVPPFVPEEKELAAYHRLMTQSMKKLEGFKNQLEKAGLKVSDVSVVFGKYADRLLLVEKQIKPDLIVVGFKGGLLKRVIGGFFGKDPCEVLLKKSKASLLICRG</sequence>
<name>A0A075WFK1_ARCFL</name>
<proteinExistence type="predicted"/>
<dbReference type="RefSeq" id="WP_010879023.1">
    <property type="nucleotide sequence ID" value="NZ_CP006577.1"/>
</dbReference>
<dbReference type="GeneID" id="24795275"/>
<dbReference type="InterPro" id="IPR014729">
    <property type="entry name" value="Rossmann-like_a/b/a_fold"/>
</dbReference>
<dbReference type="Pfam" id="PF00582">
    <property type="entry name" value="Usp"/>
    <property type="match status" value="1"/>
</dbReference>
<dbReference type="HOGENOM" id="CLU_1782423_0_0_2"/>
<dbReference type="Gene3D" id="3.40.50.620">
    <property type="entry name" value="HUPs"/>
    <property type="match status" value="1"/>
</dbReference>
<dbReference type="SMR" id="A0A075WFK1"/>
<evidence type="ECO:0000313" key="3">
    <source>
        <dbReference type="Proteomes" id="UP000028501"/>
    </source>
</evidence>
<dbReference type="AlphaFoldDB" id="A0A075WFK1"/>
<dbReference type="KEGG" id="afg:AFULGI_00017800"/>
<feature type="domain" description="UspA" evidence="1">
    <location>
        <begin position="2"/>
        <end position="144"/>
    </location>
</feature>
<accession>A0A075WFK1</accession>
<dbReference type="CDD" id="cd00293">
    <property type="entry name" value="USP-like"/>
    <property type="match status" value="1"/>
</dbReference>
<dbReference type="EMBL" id="CP006577">
    <property type="protein sequence ID" value="AIG98537.1"/>
    <property type="molecule type" value="Genomic_DNA"/>
</dbReference>
<evidence type="ECO:0000313" key="2">
    <source>
        <dbReference type="EMBL" id="AIG98537.1"/>
    </source>
</evidence>
<organism evidence="2 3">
    <name type="scientific">Archaeoglobus fulgidus DSM 8774</name>
    <dbReference type="NCBI Taxonomy" id="1344584"/>
    <lineage>
        <taxon>Archaea</taxon>
        <taxon>Methanobacteriati</taxon>
        <taxon>Methanobacteriota</taxon>
        <taxon>Archaeoglobi</taxon>
        <taxon>Archaeoglobales</taxon>
        <taxon>Archaeoglobaceae</taxon>
        <taxon>Archaeoglobus</taxon>
    </lineage>
</organism>